<protein>
    <recommendedName>
        <fullName evidence="9">DUF423 domain-containing protein</fullName>
    </recommendedName>
</protein>
<dbReference type="PANTHER" id="PTHR43461">
    <property type="entry name" value="TRANSMEMBRANE PROTEIN 256"/>
    <property type="match status" value="1"/>
</dbReference>
<evidence type="ECO:0000256" key="1">
    <source>
        <dbReference type="ARBA" id="ARBA00004141"/>
    </source>
</evidence>
<organism evidence="7 8">
    <name type="scientific">Mariniblastus fucicola</name>
    <dbReference type="NCBI Taxonomy" id="980251"/>
    <lineage>
        <taxon>Bacteria</taxon>
        <taxon>Pseudomonadati</taxon>
        <taxon>Planctomycetota</taxon>
        <taxon>Planctomycetia</taxon>
        <taxon>Pirellulales</taxon>
        <taxon>Pirellulaceae</taxon>
        <taxon>Mariniblastus</taxon>
    </lineage>
</organism>
<feature type="transmembrane region" description="Helical" evidence="6">
    <location>
        <begin position="44"/>
        <end position="61"/>
    </location>
</feature>
<keyword evidence="4 6" id="KW-1133">Transmembrane helix</keyword>
<keyword evidence="3 6" id="KW-0812">Transmembrane</keyword>
<evidence type="ECO:0000256" key="2">
    <source>
        <dbReference type="ARBA" id="ARBA00009694"/>
    </source>
</evidence>
<keyword evidence="5 6" id="KW-0472">Membrane</keyword>
<reference evidence="7 8" key="1">
    <citation type="submission" date="2019-08" db="EMBL/GenBank/DDBJ databases">
        <title>Deep-cultivation of Planctomycetes and their phenomic and genomic characterization uncovers novel biology.</title>
        <authorList>
            <person name="Wiegand S."/>
            <person name="Jogler M."/>
            <person name="Boedeker C."/>
            <person name="Pinto D."/>
            <person name="Vollmers J."/>
            <person name="Rivas-Marin E."/>
            <person name="Kohn T."/>
            <person name="Peeters S.H."/>
            <person name="Heuer A."/>
            <person name="Rast P."/>
            <person name="Oberbeckmann S."/>
            <person name="Bunk B."/>
            <person name="Jeske O."/>
            <person name="Meyerdierks A."/>
            <person name="Storesund J.E."/>
            <person name="Kallscheuer N."/>
            <person name="Luecker S."/>
            <person name="Lage O.M."/>
            <person name="Pohl T."/>
            <person name="Merkel B.J."/>
            <person name="Hornburger P."/>
            <person name="Mueller R.-W."/>
            <person name="Bruemmer F."/>
            <person name="Labrenz M."/>
            <person name="Spormann A.M."/>
            <person name="Op den Camp H."/>
            <person name="Overmann J."/>
            <person name="Amann R."/>
            <person name="Jetten M.S.M."/>
            <person name="Mascher T."/>
            <person name="Medema M.H."/>
            <person name="Devos D.P."/>
            <person name="Kaster A.-K."/>
            <person name="Ovreas L."/>
            <person name="Rohde M."/>
            <person name="Galperin M.Y."/>
            <person name="Jogler C."/>
        </authorList>
    </citation>
    <scope>NUCLEOTIDE SEQUENCE [LARGE SCALE GENOMIC DNA]</scope>
    <source>
        <strain evidence="7 8">FC18</strain>
    </source>
</reference>
<gene>
    <name evidence="7" type="ORF">MFFC18_27130</name>
</gene>
<dbReference type="InterPro" id="IPR006696">
    <property type="entry name" value="DUF423"/>
</dbReference>
<sequence length="127" mass="13821">MGCLLAAISVACGAIGAHLLENWLAENFEDAIRRQELWETASRYLMYHALGLLAVGLAGSISSFRRNVIGATMLLGVILFSGCLYAYVLTDVKPLVHVVPLGGMSMIVSWVMFAWFMFFSQTNDAGA</sequence>
<keyword evidence="8" id="KW-1185">Reference proteome</keyword>
<dbReference type="Pfam" id="PF04241">
    <property type="entry name" value="DUF423"/>
    <property type="match status" value="1"/>
</dbReference>
<comment type="similarity">
    <text evidence="2">Belongs to the UPF0382 family.</text>
</comment>
<dbReference type="Proteomes" id="UP000322214">
    <property type="component" value="Chromosome"/>
</dbReference>
<dbReference type="GO" id="GO:0005886">
    <property type="term" value="C:plasma membrane"/>
    <property type="evidence" value="ECO:0007669"/>
    <property type="project" value="TreeGrafter"/>
</dbReference>
<evidence type="ECO:0000256" key="3">
    <source>
        <dbReference type="ARBA" id="ARBA00022692"/>
    </source>
</evidence>
<dbReference type="EMBL" id="CP042912">
    <property type="protein sequence ID" value="QEG22828.1"/>
    <property type="molecule type" value="Genomic_DNA"/>
</dbReference>
<evidence type="ECO:0000256" key="6">
    <source>
        <dbReference type="SAM" id="Phobius"/>
    </source>
</evidence>
<comment type="subcellular location">
    <subcellularLocation>
        <location evidence="1">Membrane</location>
        <topology evidence="1">Multi-pass membrane protein</topology>
    </subcellularLocation>
</comment>
<feature type="transmembrane region" description="Helical" evidence="6">
    <location>
        <begin position="68"/>
        <end position="89"/>
    </location>
</feature>
<proteinExistence type="inferred from homology"/>
<dbReference type="STRING" id="980251.GCA_001642875_01502"/>
<evidence type="ECO:0008006" key="9">
    <source>
        <dbReference type="Google" id="ProtNLM"/>
    </source>
</evidence>
<dbReference type="AlphaFoldDB" id="A0A5B9P949"/>
<feature type="transmembrane region" description="Helical" evidence="6">
    <location>
        <begin position="95"/>
        <end position="119"/>
    </location>
</feature>
<evidence type="ECO:0000256" key="5">
    <source>
        <dbReference type="ARBA" id="ARBA00023136"/>
    </source>
</evidence>
<accession>A0A5B9P949</accession>
<evidence type="ECO:0000256" key="4">
    <source>
        <dbReference type="ARBA" id="ARBA00022989"/>
    </source>
</evidence>
<name>A0A5B9P949_9BACT</name>
<dbReference type="PANTHER" id="PTHR43461:SF1">
    <property type="entry name" value="TRANSMEMBRANE PROTEIN 256"/>
    <property type="match status" value="1"/>
</dbReference>
<evidence type="ECO:0000313" key="8">
    <source>
        <dbReference type="Proteomes" id="UP000322214"/>
    </source>
</evidence>
<dbReference type="KEGG" id="mff:MFFC18_27130"/>
<evidence type="ECO:0000313" key="7">
    <source>
        <dbReference type="EMBL" id="QEG22828.1"/>
    </source>
</evidence>